<dbReference type="CDD" id="cd03885">
    <property type="entry name" value="M20_CPDG2"/>
    <property type="match status" value="1"/>
</dbReference>
<evidence type="ECO:0000259" key="6">
    <source>
        <dbReference type="Pfam" id="PF07687"/>
    </source>
</evidence>
<feature type="active site" evidence="5">
    <location>
        <position position="73"/>
    </location>
</feature>
<evidence type="ECO:0000313" key="7">
    <source>
        <dbReference type="EMBL" id="TKI71289.1"/>
    </source>
</evidence>
<accession>A0A4U2ZAD8</accession>
<feature type="active site" description="Proton acceptor" evidence="5">
    <location>
        <position position="131"/>
    </location>
</feature>
<dbReference type="InterPro" id="IPR036264">
    <property type="entry name" value="Bact_exopeptidase_dim_dom"/>
</dbReference>
<dbReference type="PANTHER" id="PTHR43808">
    <property type="entry name" value="ACETYLORNITHINE DEACETYLASE"/>
    <property type="match status" value="1"/>
</dbReference>
<protein>
    <submittedName>
        <fullName evidence="7">M20 family metallopeptidase</fullName>
    </submittedName>
</protein>
<dbReference type="Proteomes" id="UP000309561">
    <property type="component" value="Unassembled WGS sequence"/>
</dbReference>
<dbReference type="OrthoDB" id="9809784at2"/>
<dbReference type="Gene3D" id="3.40.630.10">
    <property type="entry name" value="Zn peptidases"/>
    <property type="match status" value="1"/>
</dbReference>
<dbReference type="RefSeq" id="WP_137011974.1">
    <property type="nucleotide sequence ID" value="NZ_SZPX01000001.1"/>
</dbReference>
<evidence type="ECO:0000256" key="1">
    <source>
        <dbReference type="ARBA" id="ARBA00001947"/>
    </source>
</evidence>
<dbReference type="InterPro" id="IPR001261">
    <property type="entry name" value="ArgE/DapE_CS"/>
</dbReference>
<dbReference type="InterPro" id="IPR050072">
    <property type="entry name" value="Peptidase_M20A"/>
</dbReference>
<dbReference type="InterPro" id="IPR002933">
    <property type="entry name" value="Peptidase_M20"/>
</dbReference>
<feature type="domain" description="Peptidase M20 dimerisation" evidence="6">
    <location>
        <begin position="166"/>
        <end position="268"/>
    </location>
</feature>
<keyword evidence="4" id="KW-0862">Zinc</keyword>
<dbReference type="PROSITE" id="PS00758">
    <property type="entry name" value="ARGE_DAPE_CPG2_1"/>
    <property type="match status" value="1"/>
</dbReference>
<comment type="cofactor">
    <cofactor evidence="1">
        <name>Zn(2+)</name>
        <dbReference type="ChEBI" id="CHEBI:29105"/>
    </cofactor>
</comment>
<name>A0A4U2ZAD8_9BACT</name>
<reference evidence="7 8" key="1">
    <citation type="submission" date="2019-04" db="EMBL/GenBank/DDBJ databases">
        <title>Sulfurimonas crateris sp. nov. a facultative anaerobic sulfur-oxidizing chemolithautotrophic bacterium isolated from a terrestrial mud vulcano.</title>
        <authorList>
            <person name="Ratnikova N.M."/>
            <person name="Slobodkin A.I."/>
            <person name="Merkel A.Y."/>
            <person name="Novikov A."/>
            <person name="Bonch-Osmolovskaya E.A."/>
            <person name="Slobodkina G.B."/>
        </authorList>
    </citation>
    <scope>NUCLEOTIDE SEQUENCE [LARGE SCALE GENOMIC DNA]</scope>
    <source>
        <strain evidence="7 8">SN118</strain>
    </source>
</reference>
<dbReference type="InterPro" id="IPR011650">
    <property type="entry name" value="Peptidase_M20_dimer"/>
</dbReference>
<sequence>MRYLNDLKSVVEINSYTKNKLGVDEVGELFDKWFKELGFNVKIDERELIGSHRYYTSKYNKNAKRLLLLGHLDTVFPPQKFDTYHEDANWVYGAGVCDMKGGNIVALQALREIQKQNIEIQNIDILLVSDEESGSDDSKFLTSKIAKKYDYCFVYEAAGAELEVVTGRKGVGTFFIDIEGRAAHAGNCYSDGFDANLEASYKLQELVKLTDLSKGTTVNVGKMEGGIGANTISPHAQLTFEIRYKVTDERDRVLSAIESIVEHSYVNGTTSKLRGAIQRDVMQTSEGALELVEKIQKITNTALKYEERGGVSDANIVSSCGVVTLDGFGPYGDGDHTVKERASKESFKSRIELSRALFTHFIEKSDF</sequence>
<dbReference type="AlphaFoldDB" id="A0A4U2ZAD8"/>
<keyword evidence="3" id="KW-0378">Hydrolase</keyword>
<dbReference type="EMBL" id="SZPX01000001">
    <property type="protein sequence ID" value="TKI71289.1"/>
    <property type="molecule type" value="Genomic_DNA"/>
</dbReference>
<dbReference type="SUPFAM" id="SSF53187">
    <property type="entry name" value="Zn-dependent exopeptidases"/>
    <property type="match status" value="1"/>
</dbReference>
<organism evidence="7 8">
    <name type="scientific">Sulfurimonas crateris</name>
    <dbReference type="NCBI Taxonomy" id="2574727"/>
    <lineage>
        <taxon>Bacteria</taxon>
        <taxon>Pseudomonadati</taxon>
        <taxon>Campylobacterota</taxon>
        <taxon>Epsilonproteobacteria</taxon>
        <taxon>Campylobacterales</taxon>
        <taxon>Sulfurimonadaceae</taxon>
        <taxon>Sulfurimonas</taxon>
    </lineage>
</organism>
<evidence type="ECO:0000256" key="5">
    <source>
        <dbReference type="PIRSR" id="PIRSR037238-1"/>
    </source>
</evidence>
<evidence type="ECO:0000256" key="2">
    <source>
        <dbReference type="ARBA" id="ARBA00022723"/>
    </source>
</evidence>
<dbReference type="GO" id="GO:0016787">
    <property type="term" value="F:hydrolase activity"/>
    <property type="evidence" value="ECO:0007669"/>
    <property type="project" value="UniProtKB-KW"/>
</dbReference>
<dbReference type="GO" id="GO:0046872">
    <property type="term" value="F:metal ion binding"/>
    <property type="evidence" value="ECO:0007669"/>
    <property type="project" value="UniProtKB-KW"/>
</dbReference>
<dbReference type="PIRSF" id="PIRSF037238">
    <property type="entry name" value="Carboxypeptidase_G2"/>
    <property type="match status" value="1"/>
</dbReference>
<keyword evidence="8" id="KW-1185">Reference proteome</keyword>
<comment type="caution">
    <text evidence="7">The sequence shown here is derived from an EMBL/GenBank/DDBJ whole genome shotgun (WGS) entry which is preliminary data.</text>
</comment>
<proteinExistence type="predicted"/>
<dbReference type="InterPro" id="IPR017150">
    <property type="entry name" value="Pept_M20_glutamate_carboxypep"/>
</dbReference>
<dbReference type="Pfam" id="PF07687">
    <property type="entry name" value="M20_dimer"/>
    <property type="match status" value="1"/>
</dbReference>
<evidence type="ECO:0000256" key="3">
    <source>
        <dbReference type="ARBA" id="ARBA00022801"/>
    </source>
</evidence>
<dbReference type="Gene3D" id="3.30.70.360">
    <property type="match status" value="1"/>
</dbReference>
<dbReference type="PANTHER" id="PTHR43808:SF9">
    <property type="entry name" value="BLL0789 PROTEIN"/>
    <property type="match status" value="1"/>
</dbReference>
<gene>
    <name evidence="7" type="ORF">FCU45_02610</name>
</gene>
<evidence type="ECO:0000256" key="4">
    <source>
        <dbReference type="ARBA" id="ARBA00022833"/>
    </source>
</evidence>
<dbReference type="SUPFAM" id="SSF55031">
    <property type="entry name" value="Bacterial exopeptidase dimerisation domain"/>
    <property type="match status" value="1"/>
</dbReference>
<evidence type="ECO:0000313" key="8">
    <source>
        <dbReference type="Proteomes" id="UP000309561"/>
    </source>
</evidence>
<dbReference type="Pfam" id="PF01546">
    <property type="entry name" value="Peptidase_M20"/>
    <property type="match status" value="1"/>
</dbReference>
<keyword evidence="2" id="KW-0479">Metal-binding</keyword>